<name>A0A820J590_9BILA</name>
<sequence>MDVDGQELPFNGKFLLTNIGGLAE</sequence>
<gene>
    <name evidence="1" type="ORF">FNK824_LOCUS41290</name>
</gene>
<organism evidence="1 2">
    <name type="scientific">Rotaria sordida</name>
    <dbReference type="NCBI Taxonomy" id="392033"/>
    <lineage>
        <taxon>Eukaryota</taxon>
        <taxon>Metazoa</taxon>
        <taxon>Spiralia</taxon>
        <taxon>Gnathifera</taxon>
        <taxon>Rotifera</taxon>
        <taxon>Eurotatoria</taxon>
        <taxon>Bdelloidea</taxon>
        <taxon>Philodinida</taxon>
        <taxon>Philodinidae</taxon>
        <taxon>Rotaria</taxon>
    </lineage>
</organism>
<evidence type="ECO:0000313" key="1">
    <source>
        <dbReference type="EMBL" id="CAF4319466.1"/>
    </source>
</evidence>
<reference evidence="1" key="1">
    <citation type="submission" date="2021-02" db="EMBL/GenBank/DDBJ databases">
        <authorList>
            <person name="Nowell W R."/>
        </authorList>
    </citation>
    <scope>NUCLEOTIDE SEQUENCE</scope>
</reference>
<comment type="caution">
    <text evidence="1">The sequence shown here is derived from an EMBL/GenBank/DDBJ whole genome shotgun (WGS) entry which is preliminary data.</text>
</comment>
<protein>
    <submittedName>
        <fullName evidence="1">Uncharacterized protein</fullName>
    </submittedName>
</protein>
<feature type="non-terminal residue" evidence="1">
    <location>
        <position position="24"/>
    </location>
</feature>
<proteinExistence type="predicted"/>
<dbReference type="Proteomes" id="UP000663874">
    <property type="component" value="Unassembled WGS sequence"/>
</dbReference>
<evidence type="ECO:0000313" key="2">
    <source>
        <dbReference type="Proteomes" id="UP000663874"/>
    </source>
</evidence>
<dbReference type="EMBL" id="CAJOBE010038873">
    <property type="protein sequence ID" value="CAF4319466.1"/>
    <property type="molecule type" value="Genomic_DNA"/>
</dbReference>
<dbReference type="AlphaFoldDB" id="A0A820J590"/>
<accession>A0A820J590</accession>